<proteinExistence type="predicted"/>
<feature type="non-terminal residue" evidence="1">
    <location>
        <position position="39"/>
    </location>
</feature>
<protein>
    <submittedName>
        <fullName evidence="1">ORF2</fullName>
    </submittedName>
</protein>
<reference evidence="1" key="1">
    <citation type="submission" date="2008-11" db="EMBL/GenBank/DDBJ databases">
        <title>Diversity of begomoviruses in Egypt.</title>
        <authorList>
            <person name="Abdel-Salam A.M."/>
            <person name="Rehman M.M."/>
        </authorList>
    </citation>
    <scope>NUCLEOTIDE SEQUENCE</scope>
</reference>
<accession>B8XX95</accession>
<dbReference type="EMBL" id="FJ455515">
    <property type="protein sequence ID" value="ACJ85092.1"/>
    <property type="molecule type" value="Genomic_DNA"/>
</dbReference>
<name>B8XX95_9VIRU</name>
<sequence>MPEKVNILSPISGETIISGGCRPQFTTRAALCTPGRVGT</sequence>
<evidence type="ECO:0000313" key="1">
    <source>
        <dbReference type="EMBL" id="ACJ85092.1"/>
    </source>
</evidence>
<organism evidence="1">
    <name type="scientific">Okra leaf curl betasatellite</name>
    <dbReference type="NCBI Taxonomy" id="756759"/>
    <lineage>
        <taxon>Viruses</taxon>
        <taxon>Viruses incertae sedis</taxon>
        <taxon>Tolecusatellitidae</taxon>
        <taxon>Betasatellite</taxon>
        <taxon>Betasatellite abelmoschusinvolutionis</taxon>
    </lineage>
</organism>